<dbReference type="InterPro" id="IPR011129">
    <property type="entry name" value="CSD"/>
</dbReference>
<keyword evidence="4" id="KW-0238">DNA-binding</keyword>
<feature type="compositionally biased region" description="Low complexity" evidence="2">
    <location>
        <begin position="50"/>
        <end position="65"/>
    </location>
</feature>
<feature type="compositionally biased region" description="Basic and acidic residues" evidence="2">
    <location>
        <begin position="7"/>
        <end position="18"/>
    </location>
</feature>
<dbReference type="eggNOG" id="COG1278">
    <property type="taxonomic scope" value="Bacteria"/>
</dbReference>
<dbReference type="SMART" id="SM00357">
    <property type="entry name" value="CSP"/>
    <property type="match status" value="1"/>
</dbReference>
<proteinExistence type="predicted"/>
<organism evidence="4">
    <name type="scientific">Solibacter usitatus (strain Ellin6076)</name>
    <dbReference type="NCBI Taxonomy" id="234267"/>
    <lineage>
        <taxon>Bacteria</taxon>
        <taxon>Pseudomonadati</taxon>
        <taxon>Acidobacteriota</taxon>
        <taxon>Terriglobia</taxon>
        <taxon>Bryobacterales</taxon>
        <taxon>Solibacteraceae</taxon>
        <taxon>Candidatus Solibacter</taxon>
    </lineage>
</organism>
<dbReference type="STRING" id="234267.Acid_2574"/>
<dbReference type="KEGG" id="sus:Acid_2574"/>
<evidence type="ECO:0000313" key="4">
    <source>
        <dbReference type="EMBL" id="ABJ83563.1"/>
    </source>
</evidence>
<comment type="subcellular location">
    <subcellularLocation>
        <location evidence="1">Cytoplasm</location>
    </subcellularLocation>
</comment>
<dbReference type="GO" id="GO:0003677">
    <property type="term" value="F:DNA binding"/>
    <property type="evidence" value="ECO:0007669"/>
    <property type="project" value="UniProtKB-KW"/>
</dbReference>
<dbReference type="GO" id="GO:0005829">
    <property type="term" value="C:cytosol"/>
    <property type="evidence" value="ECO:0007669"/>
    <property type="project" value="UniProtKB-ARBA"/>
</dbReference>
<sequence>MNARQKRLFEEARKRNPDLKIPSETQPPADWSEADLALIKQGVGDKSSKPATPAAATGDATGEAPSGEQSGSVVTYFEAKGFGFLRPDDGGRDIFFHVSRLSEGLATDLRPGTRVLYELGMDRTGKMAASSLRIPPPAAPAAAE</sequence>
<dbReference type="InterPro" id="IPR002059">
    <property type="entry name" value="CSP_DNA-bd"/>
</dbReference>
<dbReference type="PROSITE" id="PS51857">
    <property type="entry name" value="CSD_2"/>
    <property type="match status" value="1"/>
</dbReference>
<name>Q024L3_SOLUE</name>
<feature type="domain" description="CSD" evidence="3">
    <location>
        <begin position="68"/>
        <end position="134"/>
    </location>
</feature>
<protein>
    <submittedName>
        <fullName evidence="4">Cold-shock DNA-binding protein family</fullName>
    </submittedName>
</protein>
<evidence type="ECO:0000256" key="1">
    <source>
        <dbReference type="RuleBase" id="RU000408"/>
    </source>
</evidence>
<gene>
    <name evidence="4" type="ordered locus">Acid_2574</name>
</gene>
<dbReference type="InParanoid" id="Q024L3"/>
<dbReference type="InterPro" id="IPR019844">
    <property type="entry name" value="CSD_CS"/>
</dbReference>
<dbReference type="InterPro" id="IPR012340">
    <property type="entry name" value="NA-bd_OB-fold"/>
</dbReference>
<reference evidence="4" key="1">
    <citation type="submission" date="2006-10" db="EMBL/GenBank/DDBJ databases">
        <title>Complete sequence of Solibacter usitatus Ellin6076.</title>
        <authorList>
            <consortium name="US DOE Joint Genome Institute"/>
            <person name="Copeland A."/>
            <person name="Lucas S."/>
            <person name="Lapidus A."/>
            <person name="Barry K."/>
            <person name="Detter J.C."/>
            <person name="Glavina del Rio T."/>
            <person name="Hammon N."/>
            <person name="Israni S."/>
            <person name="Dalin E."/>
            <person name="Tice H."/>
            <person name="Pitluck S."/>
            <person name="Thompson L.S."/>
            <person name="Brettin T."/>
            <person name="Bruce D."/>
            <person name="Han C."/>
            <person name="Tapia R."/>
            <person name="Gilna P."/>
            <person name="Schmutz J."/>
            <person name="Larimer F."/>
            <person name="Land M."/>
            <person name="Hauser L."/>
            <person name="Kyrpides N."/>
            <person name="Mikhailova N."/>
            <person name="Janssen P.H."/>
            <person name="Kuske C.R."/>
            <person name="Richardson P."/>
        </authorList>
    </citation>
    <scope>NUCLEOTIDE SEQUENCE</scope>
    <source>
        <strain evidence="4">Ellin6076</strain>
    </source>
</reference>
<dbReference type="EMBL" id="CP000473">
    <property type="protein sequence ID" value="ABJ83563.1"/>
    <property type="molecule type" value="Genomic_DNA"/>
</dbReference>
<dbReference type="HOGENOM" id="CLU_1795221_0_0_0"/>
<accession>Q024L3</accession>
<dbReference type="CDD" id="cd04458">
    <property type="entry name" value="CSP_CDS"/>
    <property type="match status" value="1"/>
</dbReference>
<evidence type="ECO:0000259" key="3">
    <source>
        <dbReference type="PROSITE" id="PS51857"/>
    </source>
</evidence>
<evidence type="ECO:0000256" key="2">
    <source>
        <dbReference type="SAM" id="MobiDB-lite"/>
    </source>
</evidence>
<dbReference type="Pfam" id="PF00313">
    <property type="entry name" value="CSD"/>
    <property type="match status" value="1"/>
</dbReference>
<dbReference type="PROSITE" id="PS00352">
    <property type="entry name" value="CSD_1"/>
    <property type="match status" value="1"/>
</dbReference>
<dbReference type="Gene3D" id="2.40.50.140">
    <property type="entry name" value="Nucleic acid-binding proteins"/>
    <property type="match status" value="1"/>
</dbReference>
<dbReference type="AlphaFoldDB" id="Q024L3"/>
<feature type="region of interest" description="Disordered" evidence="2">
    <location>
        <begin position="1"/>
        <end position="71"/>
    </location>
</feature>
<dbReference type="SUPFAM" id="SSF50249">
    <property type="entry name" value="Nucleic acid-binding proteins"/>
    <property type="match status" value="1"/>
</dbReference>